<dbReference type="PANTHER" id="PTHR42760:SF135">
    <property type="entry name" value="BLL7886 PROTEIN"/>
    <property type="match status" value="1"/>
</dbReference>
<dbReference type="InterPro" id="IPR002347">
    <property type="entry name" value="SDR_fam"/>
</dbReference>
<organism evidence="3 4">
    <name type="scientific">Pseudosulfitobacter koreensis</name>
    <dbReference type="NCBI Taxonomy" id="2968472"/>
    <lineage>
        <taxon>Bacteria</taxon>
        <taxon>Pseudomonadati</taxon>
        <taxon>Pseudomonadota</taxon>
        <taxon>Alphaproteobacteria</taxon>
        <taxon>Rhodobacterales</taxon>
        <taxon>Roseobacteraceae</taxon>
        <taxon>Pseudosulfitobacter</taxon>
    </lineage>
</organism>
<accession>A0ABT1Z477</accession>
<gene>
    <name evidence="3" type="ORF">NTA49_15480</name>
</gene>
<dbReference type="GO" id="GO:0047936">
    <property type="term" value="F:glucose 1-dehydrogenase [NAD(P)+] activity"/>
    <property type="evidence" value="ECO:0007669"/>
    <property type="project" value="UniProtKB-EC"/>
</dbReference>
<dbReference type="NCBIfam" id="NF005559">
    <property type="entry name" value="PRK07231.1"/>
    <property type="match status" value="1"/>
</dbReference>
<protein>
    <submittedName>
        <fullName evidence="3">Glucose 1-dehydrogenase</fullName>
        <ecNumber evidence="3">1.1.1.47</ecNumber>
    </submittedName>
</protein>
<dbReference type="SUPFAM" id="SSF51735">
    <property type="entry name" value="NAD(P)-binding Rossmann-fold domains"/>
    <property type="match status" value="1"/>
</dbReference>
<name>A0ABT1Z477_9RHOB</name>
<sequence length="250" mass="25619">MFNLQGKVAVVTGAGQGNGAAIAAGLAAAGAKVALADINGETVENTKKTIENSGGTALAGQLDVTDIGAVRAFRETVAAAFGPVSILVNNAGIIRRTDIDAETYESDWDATFAVNVVGPRNMVRAFRDDLKSQQGVVINLASIMSIVAGPALTAYAASKGAVAQFTKALAQDMAPHGVRVNAILPGVIATPMTEATRQSPEAIARFMAHTPLRRVGQPEELVGPVLFLSSDAASYVTGALLPVDGGYLSS</sequence>
<keyword evidence="3" id="KW-0560">Oxidoreductase</keyword>
<reference evidence="3" key="1">
    <citation type="submission" date="2022-07" db="EMBL/GenBank/DDBJ databases">
        <title>Pseudosulfitobacter sp. strain AP-MA-4, whole genome sequence.</title>
        <authorList>
            <person name="Jiang Y."/>
        </authorList>
    </citation>
    <scope>NUCLEOTIDE SEQUENCE</scope>
    <source>
        <strain evidence="3">AP-MA-4</strain>
    </source>
</reference>
<dbReference type="PROSITE" id="PS00061">
    <property type="entry name" value="ADH_SHORT"/>
    <property type="match status" value="1"/>
</dbReference>
<dbReference type="EC" id="1.1.1.47" evidence="3"/>
<dbReference type="Gene3D" id="3.40.50.720">
    <property type="entry name" value="NAD(P)-binding Rossmann-like Domain"/>
    <property type="match status" value="1"/>
</dbReference>
<dbReference type="PRINTS" id="PR00081">
    <property type="entry name" value="GDHRDH"/>
</dbReference>
<dbReference type="InterPro" id="IPR036291">
    <property type="entry name" value="NAD(P)-bd_dom_sf"/>
</dbReference>
<dbReference type="EMBL" id="JANKJG010000013">
    <property type="protein sequence ID" value="MCR8827942.1"/>
    <property type="molecule type" value="Genomic_DNA"/>
</dbReference>
<dbReference type="PRINTS" id="PR00080">
    <property type="entry name" value="SDRFAMILY"/>
</dbReference>
<dbReference type="SMART" id="SM00822">
    <property type="entry name" value="PKS_KR"/>
    <property type="match status" value="1"/>
</dbReference>
<feature type="domain" description="Ketoreductase" evidence="2">
    <location>
        <begin position="7"/>
        <end position="191"/>
    </location>
</feature>
<dbReference type="InterPro" id="IPR057326">
    <property type="entry name" value="KR_dom"/>
</dbReference>
<proteinExistence type="inferred from homology"/>
<evidence type="ECO:0000313" key="3">
    <source>
        <dbReference type="EMBL" id="MCR8827942.1"/>
    </source>
</evidence>
<dbReference type="InterPro" id="IPR020904">
    <property type="entry name" value="Sc_DH/Rdtase_CS"/>
</dbReference>
<evidence type="ECO:0000259" key="2">
    <source>
        <dbReference type="SMART" id="SM00822"/>
    </source>
</evidence>
<evidence type="ECO:0000256" key="1">
    <source>
        <dbReference type="ARBA" id="ARBA00006484"/>
    </source>
</evidence>
<dbReference type="Pfam" id="PF13561">
    <property type="entry name" value="adh_short_C2"/>
    <property type="match status" value="1"/>
</dbReference>
<comment type="similarity">
    <text evidence="1">Belongs to the short-chain dehydrogenases/reductases (SDR) family.</text>
</comment>
<dbReference type="Proteomes" id="UP001165396">
    <property type="component" value="Unassembled WGS sequence"/>
</dbReference>
<dbReference type="PANTHER" id="PTHR42760">
    <property type="entry name" value="SHORT-CHAIN DEHYDROGENASES/REDUCTASES FAMILY MEMBER"/>
    <property type="match status" value="1"/>
</dbReference>
<comment type="caution">
    <text evidence="3">The sequence shown here is derived from an EMBL/GenBank/DDBJ whole genome shotgun (WGS) entry which is preliminary data.</text>
</comment>
<keyword evidence="4" id="KW-1185">Reference proteome</keyword>
<dbReference type="RefSeq" id="WP_258295714.1">
    <property type="nucleotide sequence ID" value="NZ_JANKJG010000013.1"/>
</dbReference>
<evidence type="ECO:0000313" key="4">
    <source>
        <dbReference type="Proteomes" id="UP001165396"/>
    </source>
</evidence>